<name>A0ABW4S361_9RHOB</name>
<dbReference type="InterPro" id="IPR002781">
    <property type="entry name" value="TM_pro_TauE-like"/>
</dbReference>
<keyword evidence="6 8" id="KW-1133">Transmembrane helix</keyword>
<dbReference type="PANTHER" id="PTHR30269">
    <property type="entry name" value="TRANSMEMBRANE PROTEIN YFCA"/>
    <property type="match status" value="1"/>
</dbReference>
<comment type="subcellular location">
    <subcellularLocation>
        <location evidence="1 8">Cell membrane</location>
        <topology evidence="1 8">Multi-pass membrane protein</topology>
    </subcellularLocation>
</comment>
<comment type="similarity">
    <text evidence="2 8">Belongs to the 4-toluene sulfonate uptake permease (TSUP) (TC 2.A.102) family.</text>
</comment>
<feature type="transmembrane region" description="Helical" evidence="8">
    <location>
        <begin position="199"/>
        <end position="222"/>
    </location>
</feature>
<feature type="transmembrane region" description="Helical" evidence="8">
    <location>
        <begin position="99"/>
        <end position="117"/>
    </location>
</feature>
<gene>
    <name evidence="9" type="ORF">ACFSGJ_06015</name>
</gene>
<accession>A0ABW4S361</accession>
<feature type="transmembrane region" description="Helical" evidence="8">
    <location>
        <begin position="228"/>
        <end position="246"/>
    </location>
</feature>
<feature type="transmembrane region" description="Helical" evidence="8">
    <location>
        <begin position="76"/>
        <end position="93"/>
    </location>
</feature>
<dbReference type="InterPro" id="IPR052017">
    <property type="entry name" value="TSUP"/>
</dbReference>
<dbReference type="EMBL" id="JBHUGH010000003">
    <property type="protein sequence ID" value="MFD1911773.1"/>
    <property type="molecule type" value="Genomic_DNA"/>
</dbReference>
<dbReference type="Pfam" id="PF01925">
    <property type="entry name" value="TauE"/>
    <property type="match status" value="1"/>
</dbReference>
<evidence type="ECO:0000256" key="4">
    <source>
        <dbReference type="ARBA" id="ARBA00022475"/>
    </source>
</evidence>
<protein>
    <recommendedName>
        <fullName evidence="8">Probable membrane transporter protein</fullName>
    </recommendedName>
</protein>
<keyword evidence="7 8" id="KW-0472">Membrane</keyword>
<evidence type="ECO:0000256" key="6">
    <source>
        <dbReference type="ARBA" id="ARBA00022989"/>
    </source>
</evidence>
<feature type="transmembrane region" description="Helical" evidence="8">
    <location>
        <begin position="169"/>
        <end position="192"/>
    </location>
</feature>
<feature type="transmembrane region" description="Helical" evidence="8">
    <location>
        <begin position="129"/>
        <end position="149"/>
    </location>
</feature>
<proteinExistence type="inferred from homology"/>
<evidence type="ECO:0000256" key="2">
    <source>
        <dbReference type="ARBA" id="ARBA00009142"/>
    </source>
</evidence>
<keyword evidence="5 8" id="KW-0812">Transmembrane</keyword>
<reference evidence="10" key="1">
    <citation type="journal article" date="2019" name="Int. J. Syst. Evol. Microbiol.">
        <title>The Global Catalogue of Microorganisms (GCM) 10K type strain sequencing project: providing services to taxonomists for standard genome sequencing and annotation.</title>
        <authorList>
            <consortium name="The Broad Institute Genomics Platform"/>
            <consortium name="The Broad Institute Genome Sequencing Center for Infectious Disease"/>
            <person name="Wu L."/>
            <person name="Ma J."/>
        </authorList>
    </citation>
    <scope>NUCLEOTIDE SEQUENCE [LARGE SCALE GENOMIC DNA]</scope>
    <source>
        <strain evidence="10">CGMCC 4.7242</strain>
    </source>
</reference>
<evidence type="ECO:0000256" key="8">
    <source>
        <dbReference type="RuleBase" id="RU363041"/>
    </source>
</evidence>
<dbReference type="PANTHER" id="PTHR30269:SF37">
    <property type="entry name" value="MEMBRANE TRANSPORTER PROTEIN"/>
    <property type="match status" value="1"/>
</dbReference>
<dbReference type="Proteomes" id="UP001597353">
    <property type="component" value="Unassembled WGS sequence"/>
</dbReference>
<keyword evidence="3" id="KW-0813">Transport</keyword>
<comment type="caution">
    <text evidence="9">The sequence shown here is derived from an EMBL/GenBank/DDBJ whole genome shotgun (WGS) entry which is preliminary data.</text>
</comment>
<organism evidence="9 10">
    <name type="scientific">Halodurantibacterium flavum</name>
    <dbReference type="NCBI Taxonomy" id="1382802"/>
    <lineage>
        <taxon>Bacteria</taxon>
        <taxon>Pseudomonadati</taxon>
        <taxon>Pseudomonadota</taxon>
        <taxon>Alphaproteobacteria</taxon>
        <taxon>Rhodobacterales</taxon>
        <taxon>Paracoccaceae</taxon>
        <taxon>Halodurantibacterium</taxon>
    </lineage>
</organism>
<keyword evidence="4 8" id="KW-1003">Cell membrane</keyword>
<dbReference type="RefSeq" id="WP_390260084.1">
    <property type="nucleotide sequence ID" value="NZ_JBHUGH010000003.1"/>
</dbReference>
<keyword evidence="10" id="KW-1185">Reference proteome</keyword>
<evidence type="ECO:0000256" key="5">
    <source>
        <dbReference type="ARBA" id="ARBA00022692"/>
    </source>
</evidence>
<evidence type="ECO:0000313" key="9">
    <source>
        <dbReference type="EMBL" id="MFD1911773.1"/>
    </source>
</evidence>
<evidence type="ECO:0000313" key="10">
    <source>
        <dbReference type="Proteomes" id="UP001597353"/>
    </source>
</evidence>
<feature type="transmembrane region" description="Helical" evidence="8">
    <location>
        <begin position="36"/>
        <end position="56"/>
    </location>
</feature>
<evidence type="ECO:0000256" key="7">
    <source>
        <dbReference type="ARBA" id="ARBA00023136"/>
    </source>
</evidence>
<sequence>MMFDWTFFALAIPAVIFAGVSKAGFASGAAFAATPLLALVLSPGEALGLMLPLLMVMDVTALRPYWGKWHWPSARALILGSLPGLALGALIYHLADPDFFRLLIGVVAISFVLWQVARRAGWIAIRPRPLGPGVGLAAGAVAGFTSFVSHAGGPPAAIYLLAQGLGKTAFQATTVIVFWAINLLKFIPFLFLGIFTRDTAVGVAMLAPFAILGAVLGVRAHHLVPERVFFGLTYVLLSMTGAKLIWDALT</sequence>
<evidence type="ECO:0000256" key="1">
    <source>
        <dbReference type="ARBA" id="ARBA00004651"/>
    </source>
</evidence>
<evidence type="ECO:0000256" key="3">
    <source>
        <dbReference type="ARBA" id="ARBA00022448"/>
    </source>
</evidence>